<dbReference type="InterPro" id="IPR009855">
    <property type="entry name" value="Baculo_LEF-10"/>
</dbReference>
<evidence type="ECO:0000313" key="3">
    <source>
        <dbReference type="Proteomes" id="UP000201190"/>
    </source>
</evidence>
<dbReference type="OrthoDB" id="26385at10239"/>
<proteinExistence type="predicted"/>
<dbReference type="Proteomes" id="UP000201190">
    <property type="component" value="Segment"/>
</dbReference>
<keyword evidence="3" id="KW-1185">Reference proteome</keyword>
<sequence>MSIVCTNSDDILSVILNKNLELIDNTYIILYVVDGADGARADGNPRHKIQPMCLGEIGSFQTDQTPKNQSMSASSAASELQSD</sequence>
<dbReference type="RefSeq" id="YP_009133301.1">
    <property type="nucleotide sequence ID" value="NC_026922.1"/>
</dbReference>
<evidence type="ECO:0000256" key="1">
    <source>
        <dbReference type="SAM" id="MobiDB-lite"/>
    </source>
</evidence>
<organism evidence="2 3">
    <name type="scientific">Lambdina fiscellaria nucleopolyhedrovirus</name>
    <dbReference type="NCBI Taxonomy" id="1642929"/>
    <lineage>
        <taxon>Viruses</taxon>
        <taxon>Viruses incertae sedis</taxon>
        <taxon>Naldaviricetes</taxon>
        <taxon>Lefavirales</taxon>
        <taxon>Baculoviridae</taxon>
        <taxon>Alphabaculovirus</taxon>
        <taxon>Alphabaculovirus lafiscellariae</taxon>
    </lineage>
</organism>
<dbReference type="EMBL" id="KP752043">
    <property type="protein sequence ID" value="AKC91718.1"/>
    <property type="molecule type" value="Genomic_DNA"/>
</dbReference>
<accession>A0A0E3Z7G4</accession>
<evidence type="ECO:0000313" key="2">
    <source>
        <dbReference type="EMBL" id="AKC91718.1"/>
    </source>
</evidence>
<reference evidence="2 3" key="1">
    <citation type="journal article" date="2015" name="Genome Announc.">
        <title>Genome Sequence of an Alphabaculovirus Isolated from the Oak Looper, Lambdina fiscellaria, Contains a Putative 2-Kilobase-Pair Transposable Element Encoding a Transposase and a FLYWCH Domain-Containing Protein.</title>
        <authorList>
            <person name="Rohrmann G.F."/>
            <person name="Erlandson M.A."/>
            <person name="Theilmann D.A."/>
        </authorList>
    </citation>
    <scope>NUCLEOTIDE SEQUENCE [LARGE SCALE GENOMIC DNA]</scope>
    <source>
        <strain evidence="2">GR15</strain>
    </source>
</reference>
<dbReference type="GeneID" id="24170922"/>
<dbReference type="KEGG" id="vg:24170922"/>
<name>A0A0E3Z7G4_9ABAC</name>
<dbReference type="Pfam" id="PF07206">
    <property type="entry name" value="Baculo_LEF-10"/>
    <property type="match status" value="1"/>
</dbReference>
<protein>
    <submittedName>
        <fullName evidence="2">Lef10</fullName>
    </submittedName>
</protein>
<feature type="region of interest" description="Disordered" evidence="1">
    <location>
        <begin position="59"/>
        <end position="83"/>
    </location>
</feature>